<accession>A0AAD8MR68</accession>
<dbReference type="EMBL" id="JAUIZM010000005">
    <property type="protein sequence ID" value="KAK1382411.1"/>
    <property type="molecule type" value="Genomic_DNA"/>
</dbReference>
<dbReference type="AlphaFoldDB" id="A0AAD8MR68"/>
<comment type="caution">
    <text evidence="1">The sequence shown here is derived from an EMBL/GenBank/DDBJ whole genome shotgun (WGS) entry which is preliminary data.</text>
</comment>
<sequence>MTGIYVHVGTLQVSRNHNYLAYTLDITGAERFMLQVKNLNIRILENFRVHDDADNLVYVIDANNFRSGLNRTQKRILVHMEHHHHHGFVYVLGLSSCQLGKCYVDRCPVQNVSGNMTAAGSKLPFKLRSVQMSWHMACSFFSTKLRIKYYLRTFLSSPALLRKKELSYCVEMLGFSS</sequence>
<reference evidence="1" key="1">
    <citation type="submission" date="2023-02" db="EMBL/GenBank/DDBJ databases">
        <title>Genome of toxic invasive species Heracleum sosnowskyi carries increased number of genes despite the absence of recent whole-genome duplications.</title>
        <authorList>
            <person name="Schelkunov M."/>
            <person name="Shtratnikova V."/>
            <person name="Makarenko M."/>
            <person name="Klepikova A."/>
            <person name="Omelchenko D."/>
            <person name="Novikova G."/>
            <person name="Obukhova E."/>
            <person name="Bogdanov V."/>
            <person name="Penin A."/>
            <person name="Logacheva M."/>
        </authorList>
    </citation>
    <scope>NUCLEOTIDE SEQUENCE</scope>
    <source>
        <strain evidence="1">Hsosn_3</strain>
        <tissue evidence="1">Leaf</tissue>
    </source>
</reference>
<organism evidence="1 2">
    <name type="scientific">Heracleum sosnowskyi</name>
    <dbReference type="NCBI Taxonomy" id="360622"/>
    <lineage>
        <taxon>Eukaryota</taxon>
        <taxon>Viridiplantae</taxon>
        <taxon>Streptophyta</taxon>
        <taxon>Embryophyta</taxon>
        <taxon>Tracheophyta</taxon>
        <taxon>Spermatophyta</taxon>
        <taxon>Magnoliopsida</taxon>
        <taxon>eudicotyledons</taxon>
        <taxon>Gunneridae</taxon>
        <taxon>Pentapetalae</taxon>
        <taxon>asterids</taxon>
        <taxon>campanulids</taxon>
        <taxon>Apiales</taxon>
        <taxon>Apiaceae</taxon>
        <taxon>Apioideae</taxon>
        <taxon>apioid superclade</taxon>
        <taxon>Tordylieae</taxon>
        <taxon>Tordyliinae</taxon>
        <taxon>Heracleum</taxon>
    </lineage>
</organism>
<dbReference type="Proteomes" id="UP001237642">
    <property type="component" value="Unassembled WGS sequence"/>
</dbReference>
<evidence type="ECO:0000313" key="2">
    <source>
        <dbReference type="Proteomes" id="UP001237642"/>
    </source>
</evidence>
<dbReference type="Gene3D" id="2.130.10.120">
    <property type="entry name" value="Prolyl oligopeptidase, N-terminal domain"/>
    <property type="match status" value="1"/>
</dbReference>
<name>A0AAD8MR68_9APIA</name>
<reference evidence="1" key="2">
    <citation type="submission" date="2023-05" db="EMBL/GenBank/DDBJ databases">
        <authorList>
            <person name="Schelkunov M.I."/>
        </authorList>
    </citation>
    <scope>NUCLEOTIDE SEQUENCE</scope>
    <source>
        <strain evidence="1">Hsosn_3</strain>
        <tissue evidence="1">Leaf</tissue>
    </source>
</reference>
<keyword evidence="2" id="KW-1185">Reference proteome</keyword>
<evidence type="ECO:0000313" key="1">
    <source>
        <dbReference type="EMBL" id="KAK1382411.1"/>
    </source>
</evidence>
<protein>
    <submittedName>
        <fullName evidence="1">Uncharacterized protein</fullName>
    </submittedName>
</protein>
<gene>
    <name evidence="1" type="ORF">POM88_020146</name>
</gene>
<proteinExistence type="predicted"/>